<dbReference type="EMBL" id="BAAADS010000001">
    <property type="protein sequence ID" value="GAA0588272.1"/>
    <property type="molecule type" value="Genomic_DNA"/>
</dbReference>
<evidence type="ECO:0000256" key="4">
    <source>
        <dbReference type="ARBA" id="ARBA00022692"/>
    </source>
</evidence>
<evidence type="ECO:0000256" key="2">
    <source>
        <dbReference type="ARBA" id="ARBA00022448"/>
    </source>
</evidence>
<keyword evidence="3" id="KW-1003">Cell membrane</keyword>
<accession>A0ABN1FDJ9</accession>
<evidence type="ECO:0000259" key="8">
    <source>
        <dbReference type="PROSITE" id="PS50928"/>
    </source>
</evidence>
<evidence type="ECO:0000313" key="10">
    <source>
        <dbReference type="Proteomes" id="UP001500866"/>
    </source>
</evidence>
<comment type="similarity">
    <text evidence="7">Belongs to the binding-protein-dependent transport system permease family.</text>
</comment>
<dbReference type="InterPro" id="IPR035906">
    <property type="entry name" value="MetI-like_sf"/>
</dbReference>
<organism evidence="9 10">
    <name type="scientific">Virgibacillus siamensis</name>
    <dbReference type="NCBI Taxonomy" id="480071"/>
    <lineage>
        <taxon>Bacteria</taxon>
        <taxon>Bacillati</taxon>
        <taxon>Bacillota</taxon>
        <taxon>Bacilli</taxon>
        <taxon>Bacillales</taxon>
        <taxon>Bacillaceae</taxon>
        <taxon>Virgibacillus</taxon>
    </lineage>
</organism>
<sequence length="269" mass="29945">MKETEADFQLFKRFKQNQNRKKIIVLSWQIMVLVSFFLLWELASRMYWIDPFICSSPSQITAFLFGNGSSEFVLIHLRTTLLETAAGIIIGTISGILTARALWTSFRFSTVMNSGLIIMKAMPIWALGPIIIIVLWPDYGAIITIGAVFSAITTSSIVYSAFKAVDDNYIKLLKSFGATRGEIFKEAVFPAALPTVISTLKINILISWIGIIIGEFLVSKGGLGYLISYGTRVNDFTLILASVLLIAVSAAIMYGIVERTEHWLLQKIK</sequence>
<dbReference type="PROSITE" id="PS50928">
    <property type="entry name" value="ABC_TM1"/>
    <property type="match status" value="1"/>
</dbReference>
<name>A0ABN1FDJ9_9BACI</name>
<feature type="transmembrane region" description="Helical" evidence="7">
    <location>
        <begin position="23"/>
        <end position="40"/>
    </location>
</feature>
<feature type="transmembrane region" description="Helical" evidence="7">
    <location>
        <begin position="115"/>
        <end position="136"/>
    </location>
</feature>
<evidence type="ECO:0000256" key="5">
    <source>
        <dbReference type="ARBA" id="ARBA00022989"/>
    </source>
</evidence>
<evidence type="ECO:0000256" key="7">
    <source>
        <dbReference type="RuleBase" id="RU363032"/>
    </source>
</evidence>
<feature type="transmembrane region" description="Helical" evidence="7">
    <location>
        <begin position="84"/>
        <end position="103"/>
    </location>
</feature>
<dbReference type="CDD" id="cd06261">
    <property type="entry name" value="TM_PBP2"/>
    <property type="match status" value="1"/>
</dbReference>
<comment type="subcellular location">
    <subcellularLocation>
        <location evidence="1 7">Cell membrane</location>
        <topology evidence="1 7">Multi-pass membrane protein</topology>
    </subcellularLocation>
</comment>
<evidence type="ECO:0000256" key="6">
    <source>
        <dbReference type="ARBA" id="ARBA00023136"/>
    </source>
</evidence>
<dbReference type="InterPro" id="IPR000515">
    <property type="entry name" value="MetI-like"/>
</dbReference>
<feature type="domain" description="ABC transmembrane type-1" evidence="8">
    <location>
        <begin position="73"/>
        <end position="257"/>
    </location>
</feature>
<dbReference type="PANTHER" id="PTHR30151">
    <property type="entry name" value="ALKANE SULFONATE ABC TRANSPORTER-RELATED, MEMBRANE SUBUNIT"/>
    <property type="match status" value="1"/>
</dbReference>
<dbReference type="PANTHER" id="PTHR30151:SF19">
    <property type="entry name" value="ABC TRANSPORTER PERMEASE"/>
    <property type="match status" value="1"/>
</dbReference>
<comment type="caution">
    <text evidence="9">The sequence shown here is derived from an EMBL/GenBank/DDBJ whole genome shotgun (WGS) entry which is preliminary data.</text>
</comment>
<reference evidence="9 10" key="1">
    <citation type="journal article" date="2019" name="Int. J. Syst. Evol. Microbiol.">
        <title>The Global Catalogue of Microorganisms (GCM) 10K type strain sequencing project: providing services to taxonomists for standard genome sequencing and annotation.</title>
        <authorList>
            <consortium name="The Broad Institute Genomics Platform"/>
            <consortium name="The Broad Institute Genome Sequencing Center for Infectious Disease"/>
            <person name="Wu L."/>
            <person name="Ma J."/>
        </authorList>
    </citation>
    <scope>NUCLEOTIDE SEQUENCE [LARGE SCALE GENOMIC DNA]</scope>
    <source>
        <strain evidence="9 10">JCM 15395</strain>
    </source>
</reference>
<evidence type="ECO:0000313" key="9">
    <source>
        <dbReference type="EMBL" id="GAA0588272.1"/>
    </source>
</evidence>
<proteinExistence type="inferred from homology"/>
<dbReference type="Pfam" id="PF00528">
    <property type="entry name" value="BPD_transp_1"/>
    <property type="match status" value="1"/>
</dbReference>
<feature type="transmembrane region" description="Helical" evidence="7">
    <location>
        <begin position="236"/>
        <end position="257"/>
    </location>
</feature>
<keyword evidence="2 7" id="KW-0813">Transport</keyword>
<evidence type="ECO:0000256" key="3">
    <source>
        <dbReference type="ARBA" id="ARBA00022475"/>
    </source>
</evidence>
<keyword evidence="5 7" id="KW-1133">Transmembrane helix</keyword>
<dbReference type="Gene3D" id="1.10.3720.10">
    <property type="entry name" value="MetI-like"/>
    <property type="match status" value="1"/>
</dbReference>
<feature type="transmembrane region" description="Helical" evidence="7">
    <location>
        <begin position="205"/>
        <end position="230"/>
    </location>
</feature>
<dbReference type="SUPFAM" id="SSF161098">
    <property type="entry name" value="MetI-like"/>
    <property type="match status" value="1"/>
</dbReference>
<keyword evidence="4 7" id="KW-0812">Transmembrane</keyword>
<dbReference type="Proteomes" id="UP001500866">
    <property type="component" value="Unassembled WGS sequence"/>
</dbReference>
<dbReference type="RefSeq" id="WP_343809153.1">
    <property type="nucleotide sequence ID" value="NZ_BAAADS010000001.1"/>
</dbReference>
<keyword evidence="6 7" id="KW-0472">Membrane</keyword>
<feature type="transmembrane region" description="Helical" evidence="7">
    <location>
        <begin position="142"/>
        <end position="162"/>
    </location>
</feature>
<protein>
    <submittedName>
        <fullName evidence="9">ABC transporter permease</fullName>
    </submittedName>
</protein>
<gene>
    <name evidence="9" type="ORF">GCM10009001_00110</name>
</gene>
<evidence type="ECO:0000256" key="1">
    <source>
        <dbReference type="ARBA" id="ARBA00004651"/>
    </source>
</evidence>
<keyword evidence="10" id="KW-1185">Reference proteome</keyword>